<reference evidence="18 19" key="1">
    <citation type="submission" date="2019-09" db="EMBL/GenBank/DDBJ databases">
        <authorList>
            <person name="Park J.-S."/>
            <person name="Choi H.-J."/>
        </authorList>
    </citation>
    <scope>NUCLEOTIDE SEQUENCE [LARGE SCALE GENOMIC DNA]</scope>
    <source>
        <strain evidence="18 19">176SS1-4</strain>
    </source>
</reference>
<evidence type="ECO:0000256" key="13">
    <source>
        <dbReference type="ARBA" id="ARBA00031832"/>
    </source>
</evidence>
<keyword evidence="10 14" id="KW-0574">Periplasm</keyword>
<dbReference type="Gene3D" id="1.10.1130.10">
    <property type="entry name" value="Flavocytochrome C3, Chain A"/>
    <property type="match status" value="1"/>
</dbReference>
<evidence type="ECO:0000256" key="7">
    <source>
        <dbReference type="ARBA" id="ARBA00022617"/>
    </source>
</evidence>
<evidence type="ECO:0000256" key="1">
    <source>
        <dbReference type="ARBA" id="ARBA00002599"/>
    </source>
</evidence>
<evidence type="ECO:0000256" key="3">
    <source>
        <dbReference type="ARBA" id="ARBA00007368"/>
    </source>
</evidence>
<evidence type="ECO:0000256" key="4">
    <source>
        <dbReference type="ARBA" id="ARBA00011752"/>
    </source>
</evidence>
<keyword evidence="19" id="KW-1185">Reference proteome</keyword>
<comment type="function">
    <text evidence="1">Electron transfer subunit of the periplasmic nitrate reductase complex NapAB. Receives electrons from the membrane-anchored tetraheme c-type NapC protein and transfers these to NapA subunit, thus allowing electron flow between membrane and periplasm. Essential for periplasmic nitrate reduction with nitrate as the terminal electron acceptor.</text>
</comment>
<keyword evidence="11 14" id="KW-0249">Electron transport</keyword>
<gene>
    <name evidence="18" type="ORF">F3S47_07110</name>
</gene>
<dbReference type="GO" id="GO:0009061">
    <property type="term" value="P:anaerobic respiration"/>
    <property type="evidence" value="ECO:0007669"/>
    <property type="project" value="InterPro"/>
</dbReference>
<comment type="subunit">
    <text evidence="4 14">Component of the periplasmic nitrate reductase NapAB complex composed of NapA and NapB.</text>
</comment>
<dbReference type="AlphaFoldDB" id="A0A5J5GL39"/>
<feature type="binding site" description="covalent" evidence="15">
    <location>
        <position position="96"/>
    </location>
    <ligand>
        <name>heme c</name>
        <dbReference type="ChEBI" id="CHEBI:61717"/>
        <label>1</label>
    </ligand>
</feature>
<evidence type="ECO:0000256" key="5">
    <source>
        <dbReference type="ARBA" id="ARBA00013773"/>
    </source>
</evidence>
<feature type="chain" id="PRO_5023814961" description="Periplasmic nitrate reductase, electron transfer subunit" evidence="17">
    <location>
        <begin position="30"/>
        <end position="167"/>
    </location>
</feature>
<accession>A0A5J5GL39</accession>
<dbReference type="Proteomes" id="UP000326554">
    <property type="component" value="Unassembled WGS sequence"/>
</dbReference>
<evidence type="ECO:0000313" key="18">
    <source>
        <dbReference type="EMBL" id="KAA9009019.1"/>
    </source>
</evidence>
<comment type="PTM">
    <text evidence="15">Binds 2 heme C groups per subunit.</text>
</comment>
<keyword evidence="12 16" id="KW-0408">Iron</keyword>
<dbReference type="PIRSF" id="PIRSF006105">
    <property type="entry name" value="NapB"/>
    <property type="match status" value="1"/>
</dbReference>
<dbReference type="GO" id="GO:0042597">
    <property type="term" value="C:periplasmic space"/>
    <property type="evidence" value="ECO:0007669"/>
    <property type="project" value="UniProtKB-SubCell"/>
</dbReference>
<dbReference type="GO" id="GO:0046872">
    <property type="term" value="F:metal ion binding"/>
    <property type="evidence" value="ECO:0007669"/>
    <property type="project" value="UniProtKB-KW"/>
</dbReference>
<feature type="binding site" description="axial binding residue" evidence="16">
    <location>
        <position position="137"/>
    </location>
    <ligand>
        <name>heme c</name>
        <dbReference type="ChEBI" id="CHEBI:61717"/>
        <label>2</label>
    </ligand>
    <ligandPart>
        <name>Fe</name>
        <dbReference type="ChEBI" id="CHEBI:18248"/>
    </ligandPart>
</feature>
<evidence type="ECO:0000256" key="6">
    <source>
        <dbReference type="ARBA" id="ARBA00022448"/>
    </source>
</evidence>
<dbReference type="PANTHER" id="PTHR38604">
    <property type="entry name" value="PERIPLASMIC NITRATE REDUCTASE, ELECTRON TRANSFER SUBUNIT"/>
    <property type="match status" value="1"/>
</dbReference>
<evidence type="ECO:0000256" key="11">
    <source>
        <dbReference type="ARBA" id="ARBA00022982"/>
    </source>
</evidence>
<evidence type="ECO:0000256" key="12">
    <source>
        <dbReference type="ARBA" id="ARBA00023004"/>
    </source>
</evidence>
<feature type="binding site" description="axial binding residue" evidence="16">
    <location>
        <position position="79"/>
    </location>
    <ligand>
        <name>heme c</name>
        <dbReference type="ChEBI" id="CHEBI:61717"/>
        <label>1</label>
    </ligand>
    <ligandPart>
        <name>Fe</name>
        <dbReference type="ChEBI" id="CHEBI:18248"/>
    </ligandPart>
</feature>
<comment type="subcellular location">
    <subcellularLocation>
        <location evidence="2 14">Periplasm</location>
    </subcellularLocation>
</comment>
<feature type="binding site" description="axial binding residue" evidence="16">
    <location>
        <position position="97"/>
    </location>
    <ligand>
        <name>heme c</name>
        <dbReference type="ChEBI" id="CHEBI:61717"/>
        <label>1</label>
    </ligand>
    <ligandPart>
        <name>Fe</name>
        <dbReference type="ChEBI" id="CHEBI:18248"/>
    </ligandPart>
</feature>
<dbReference type="Pfam" id="PF03892">
    <property type="entry name" value="NapB"/>
    <property type="match status" value="1"/>
</dbReference>
<evidence type="ECO:0000313" key="19">
    <source>
        <dbReference type="Proteomes" id="UP000326554"/>
    </source>
</evidence>
<dbReference type="SUPFAM" id="SSF48695">
    <property type="entry name" value="Multiheme cytochromes"/>
    <property type="match status" value="1"/>
</dbReference>
<comment type="similarity">
    <text evidence="3 14">Belongs to the NapB family.</text>
</comment>
<organism evidence="18 19">
    <name type="scientific">Histidinibacterium aquaticum</name>
    <dbReference type="NCBI Taxonomy" id="2613962"/>
    <lineage>
        <taxon>Bacteria</taxon>
        <taxon>Pseudomonadati</taxon>
        <taxon>Pseudomonadota</taxon>
        <taxon>Alphaproteobacteria</taxon>
        <taxon>Rhodobacterales</taxon>
        <taxon>Paracoccaceae</taxon>
        <taxon>Histidinibacterium</taxon>
    </lineage>
</organism>
<evidence type="ECO:0000256" key="15">
    <source>
        <dbReference type="PIRSR" id="PIRSR006105-1"/>
    </source>
</evidence>
<evidence type="ECO:0000256" key="16">
    <source>
        <dbReference type="PIRSR" id="PIRSR006105-2"/>
    </source>
</evidence>
<keyword evidence="7 15" id="KW-0349">Heme</keyword>
<protein>
    <recommendedName>
        <fullName evidence="5 14">Periplasmic nitrate reductase, electron transfer subunit</fullName>
    </recommendedName>
    <alternativeName>
        <fullName evidence="13 14">Diheme cytochrome c NapB</fullName>
    </alternativeName>
</protein>
<keyword evidence="9 17" id="KW-0732">Signal</keyword>
<proteinExistence type="inferred from homology"/>
<evidence type="ECO:0000256" key="8">
    <source>
        <dbReference type="ARBA" id="ARBA00022723"/>
    </source>
</evidence>
<evidence type="ECO:0000256" key="17">
    <source>
        <dbReference type="SAM" id="SignalP"/>
    </source>
</evidence>
<sequence length="167" mass="18090">MRRPSGGRVMRISNAPLHAALIVVMTAGAALTQTGGGGVATLRGAPLDQNAEAPAMRPQVNTDIRQVRNYPEQPPVIPHAIEGYQVDINANRCLTCHARTRIGDSQAPMVSVTHYVDREGQALAQVSPRRYFCTQCHVPQHPDEPGVENVFIDIDTLLSQEFEGAGD</sequence>
<dbReference type="InterPro" id="IPR036280">
    <property type="entry name" value="Multihaem_cyt_sf"/>
</dbReference>
<evidence type="ECO:0000256" key="10">
    <source>
        <dbReference type="ARBA" id="ARBA00022764"/>
    </source>
</evidence>
<dbReference type="PANTHER" id="PTHR38604:SF1">
    <property type="entry name" value="PERIPLASMIC NITRATE REDUCTASE, ELECTRON TRANSFER SUBUNIT"/>
    <property type="match status" value="1"/>
</dbReference>
<name>A0A5J5GL39_9RHOB</name>
<feature type="signal peptide" evidence="17">
    <location>
        <begin position="1"/>
        <end position="29"/>
    </location>
</feature>
<evidence type="ECO:0000256" key="9">
    <source>
        <dbReference type="ARBA" id="ARBA00022729"/>
    </source>
</evidence>
<feature type="binding site" description="covalent" evidence="15">
    <location>
        <position position="133"/>
    </location>
    <ligand>
        <name>heme c</name>
        <dbReference type="ChEBI" id="CHEBI:61717"/>
        <label>2</label>
    </ligand>
</feature>
<feature type="binding site" description="axial binding residue" evidence="16">
    <location>
        <position position="114"/>
    </location>
    <ligand>
        <name>heme c</name>
        <dbReference type="ChEBI" id="CHEBI:61717"/>
        <label>2</label>
    </ligand>
    <ligandPart>
        <name>Fe</name>
        <dbReference type="ChEBI" id="CHEBI:18248"/>
    </ligandPart>
</feature>
<evidence type="ECO:0000256" key="14">
    <source>
        <dbReference type="PIRNR" id="PIRNR006105"/>
    </source>
</evidence>
<keyword evidence="6 14" id="KW-0813">Transport</keyword>
<dbReference type="InterPro" id="IPR005591">
    <property type="entry name" value="NapB"/>
</dbReference>
<feature type="binding site" description="covalent" evidence="15">
    <location>
        <position position="136"/>
    </location>
    <ligand>
        <name>heme c</name>
        <dbReference type="ChEBI" id="CHEBI:61717"/>
        <label>2</label>
    </ligand>
</feature>
<dbReference type="FunFam" id="1.10.1130.10:FF:000001">
    <property type="entry name" value="Periplasmic nitrate reductase, electron transfer subunit"/>
    <property type="match status" value="1"/>
</dbReference>
<dbReference type="EMBL" id="VYQE01000002">
    <property type="protein sequence ID" value="KAA9009019.1"/>
    <property type="molecule type" value="Genomic_DNA"/>
</dbReference>
<evidence type="ECO:0000256" key="2">
    <source>
        <dbReference type="ARBA" id="ARBA00004418"/>
    </source>
</evidence>
<keyword evidence="8 16" id="KW-0479">Metal-binding</keyword>
<comment type="caution">
    <text evidence="18">The sequence shown here is derived from an EMBL/GenBank/DDBJ whole genome shotgun (WGS) entry which is preliminary data.</text>
</comment>
<feature type="binding site" description="covalent" evidence="15">
    <location>
        <position position="93"/>
    </location>
    <ligand>
        <name>heme c</name>
        <dbReference type="ChEBI" id="CHEBI:61717"/>
        <label>1</label>
    </ligand>
</feature>